<keyword evidence="4" id="KW-0547">Nucleotide-binding</keyword>
<evidence type="ECO:0000256" key="3">
    <source>
        <dbReference type="ARBA" id="ARBA00021315"/>
    </source>
</evidence>
<dbReference type="STRING" id="1396821.SAMN05444515_10150"/>
<dbReference type="PANTHER" id="PTHR11059:SF0">
    <property type="entry name" value="DNA REPAIR PROTEIN RECN"/>
    <property type="match status" value="1"/>
</dbReference>
<dbReference type="InterPro" id="IPR003395">
    <property type="entry name" value="RecF/RecN/SMC_N"/>
</dbReference>
<dbReference type="NCBIfam" id="TIGR00634">
    <property type="entry name" value="recN"/>
    <property type="match status" value="1"/>
</dbReference>
<feature type="coiled-coil region" evidence="10">
    <location>
        <begin position="324"/>
        <end position="361"/>
    </location>
</feature>
<dbReference type="GO" id="GO:0006310">
    <property type="term" value="P:DNA recombination"/>
    <property type="evidence" value="ECO:0007669"/>
    <property type="project" value="InterPro"/>
</dbReference>
<dbReference type="CDD" id="cd03241">
    <property type="entry name" value="ABC_RecN"/>
    <property type="match status" value="2"/>
</dbReference>
<dbReference type="InterPro" id="IPR004604">
    <property type="entry name" value="DNA_recomb/repair_RecN"/>
</dbReference>
<accession>A0A1H7F504</accession>
<dbReference type="GO" id="GO:0006281">
    <property type="term" value="P:DNA repair"/>
    <property type="evidence" value="ECO:0007669"/>
    <property type="project" value="UniProtKB-KW"/>
</dbReference>
<dbReference type="EMBL" id="FOAA01000001">
    <property type="protein sequence ID" value="SEK19090.1"/>
    <property type="molecule type" value="Genomic_DNA"/>
</dbReference>
<evidence type="ECO:0000256" key="5">
    <source>
        <dbReference type="ARBA" id="ARBA00022763"/>
    </source>
</evidence>
<dbReference type="OrthoDB" id="9806954at2"/>
<sequence>MLTHIHIRDFAIVDELSLDLCDGMTALTGETGAGKSILVDALGLVLGDRADSGTVRHGAQRAEVSVQIEIGNEAAASAWLEEQGMESGECLLRRVVNRDGKSRAWINGSPATLQSLKTLGEMLVDIHGQHAHQSLLRKEVQRRILDEYADHPKRLAAMRQHHAQWQKLARRLADLSEDSQARDSRRDLLRFQVDELEALALGPDEWSQLEEEHGRLAHAGKLMELAESAYQALYERDGSAESLIGHFTGELEQGQTLDARLDEPRDLLATAHIQIREAADWLRRYADGLEMDPARLEFVESRMAAIQDLARKHRVEPQALPLVLEQMQAELTDLEEGMGNLDELRQAVDQALAECRKVAQALHQSRRKAADRLSRAVTEAMQGLGMEGGCFQCHVETQTKAEPTAQGTDQVSFQVSANPGQPVQPLARVASGGELSRISLAIQMIAARALPTATLIFDEVDTGIGGAVAEVVGRQLRAQGEYRQVLCVTHLPQVAAQAHHHLQVSKHKGRDHTATHIQPLVDDNRIRELARMLGGVEITDQTLAHAAEMVDRVGPTKPSSSP</sequence>
<keyword evidence="5 9" id="KW-0227">DNA damage</keyword>
<organism evidence="12 13">
    <name type="scientific">Ectothiorhodospira marina</name>
    <dbReference type="NCBI Taxonomy" id="1396821"/>
    <lineage>
        <taxon>Bacteria</taxon>
        <taxon>Pseudomonadati</taxon>
        <taxon>Pseudomonadota</taxon>
        <taxon>Gammaproteobacteria</taxon>
        <taxon>Chromatiales</taxon>
        <taxon>Ectothiorhodospiraceae</taxon>
        <taxon>Ectothiorhodospira</taxon>
    </lineage>
</organism>
<dbReference type="GO" id="GO:0005524">
    <property type="term" value="F:ATP binding"/>
    <property type="evidence" value="ECO:0007669"/>
    <property type="project" value="UniProtKB-KW"/>
</dbReference>
<comment type="function">
    <text evidence="1 9">May be involved in recombinational repair of damaged DNA.</text>
</comment>
<evidence type="ECO:0000313" key="12">
    <source>
        <dbReference type="EMBL" id="SEK19090.1"/>
    </source>
</evidence>
<proteinExistence type="inferred from homology"/>
<feature type="domain" description="RecF/RecN/SMC N-terminal" evidence="11">
    <location>
        <begin position="2"/>
        <end position="508"/>
    </location>
</feature>
<protein>
    <recommendedName>
        <fullName evidence="3 9">DNA repair protein RecN</fullName>
    </recommendedName>
    <alternativeName>
        <fullName evidence="8 9">Recombination protein N</fullName>
    </alternativeName>
</protein>
<evidence type="ECO:0000313" key="13">
    <source>
        <dbReference type="Proteomes" id="UP000199256"/>
    </source>
</evidence>
<comment type="similarity">
    <text evidence="2 9">Belongs to the RecN family.</text>
</comment>
<evidence type="ECO:0000256" key="6">
    <source>
        <dbReference type="ARBA" id="ARBA00022840"/>
    </source>
</evidence>
<dbReference type="Proteomes" id="UP000199256">
    <property type="component" value="Unassembled WGS sequence"/>
</dbReference>
<reference evidence="13" key="1">
    <citation type="submission" date="2016-10" db="EMBL/GenBank/DDBJ databases">
        <authorList>
            <person name="Varghese N."/>
            <person name="Submissions S."/>
        </authorList>
    </citation>
    <scope>NUCLEOTIDE SEQUENCE [LARGE SCALE GENOMIC DNA]</scope>
    <source>
        <strain evidence="13">DSM 241</strain>
    </source>
</reference>
<evidence type="ECO:0000256" key="2">
    <source>
        <dbReference type="ARBA" id="ARBA00009441"/>
    </source>
</evidence>
<name>A0A1H7F504_9GAMM</name>
<dbReference type="PANTHER" id="PTHR11059">
    <property type="entry name" value="DNA REPAIR PROTEIN RECN"/>
    <property type="match status" value="1"/>
</dbReference>
<keyword evidence="13" id="KW-1185">Reference proteome</keyword>
<evidence type="ECO:0000256" key="9">
    <source>
        <dbReference type="PIRNR" id="PIRNR003128"/>
    </source>
</evidence>
<keyword evidence="10" id="KW-0175">Coiled coil</keyword>
<dbReference type="GO" id="GO:0009432">
    <property type="term" value="P:SOS response"/>
    <property type="evidence" value="ECO:0007669"/>
    <property type="project" value="TreeGrafter"/>
</dbReference>
<gene>
    <name evidence="12" type="ORF">SAMN05444515_10150</name>
</gene>
<keyword evidence="7 9" id="KW-0234">DNA repair</keyword>
<dbReference type="RefSeq" id="WP_090249402.1">
    <property type="nucleotide sequence ID" value="NZ_FOAA01000001.1"/>
</dbReference>
<dbReference type="AlphaFoldDB" id="A0A1H7F504"/>
<evidence type="ECO:0000256" key="7">
    <source>
        <dbReference type="ARBA" id="ARBA00023204"/>
    </source>
</evidence>
<dbReference type="Gene3D" id="3.40.50.300">
    <property type="entry name" value="P-loop containing nucleotide triphosphate hydrolases"/>
    <property type="match status" value="2"/>
</dbReference>
<evidence type="ECO:0000256" key="10">
    <source>
        <dbReference type="SAM" id="Coils"/>
    </source>
</evidence>
<dbReference type="Pfam" id="PF02463">
    <property type="entry name" value="SMC_N"/>
    <property type="match status" value="1"/>
</dbReference>
<dbReference type="GO" id="GO:0043590">
    <property type="term" value="C:bacterial nucleoid"/>
    <property type="evidence" value="ECO:0007669"/>
    <property type="project" value="TreeGrafter"/>
</dbReference>
<evidence type="ECO:0000256" key="1">
    <source>
        <dbReference type="ARBA" id="ARBA00003618"/>
    </source>
</evidence>
<dbReference type="SUPFAM" id="SSF52540">
    <property type="entry name" value="P-loop containing nucleoside triphosphate hydrolases"/>
    <property type="match status" value="2"/>
</dbReference>
<keyword evidence="6" id="KW-0067">ATP-binding</keyword>
<evidence type="ECO:0000256" key="4">
    <source>
        <dbReference type="ARBA" id="ARBA00022741"/>
    </source>
</evidence>
<dbReference type="InterPro" id="IPR027417">
    <property type="entry name" value="P-loop_NTPase"/>
</dbReference>
<dbReference type="NCBIfam" id="NF008121">
    <property type="entry name" value="PRK10869.1"/>
    <property type="match status" value="1"/>
</dbReference>
<evidence type="ECO:0000259" key="11">
    <source>
        <dbReference type="Pfam" id="PF02463"/>
    </source>
</evidence>
<dbReference type="FunFam" id="3.40.50.300:FF:000356">
    <property type="entry name" value="DNA repair protein RecN"/>
    <property type="match status" value="1"/>
</dbReference>
<evidence type="ECO:0000256" key="8">
    <source>
        <dbReference type="ARBA" id="ARBA00033408"/>
    </source>
</evidence>
<dbReference type="PIRSF" id="PIRSF003128">
    <property type="entry name" value="RecN"/>
    <property type="match status" value="1"/>
</dbReference>
<dbReference type="FunFam" id="3.40.50.300:FF:000319">
    <property type="entry name" value="DNA repair protein RecN"/>
    <property type="match status" value="1"/>
</dbReference>